<dbReference type="AlphaFoldDB" id="A0A0E9W4J7"/>
<proteinExistence type="predicted"/>
<accession>A0A0E9W4J7</accession>
<dbReference type="EMBL" id="GBXM01023293">
    <property type="protein sequence ID" value="JAH85284.1"/>
    <property type="molecule type" value="Transcribed_RNA"/>
</dbReference>
<sequence length="26" mass="3299">MFWPHEVMLHIQIIKFCKNCLFFLLF</sequence>
<organism evidence="1">
    <name type="scientific">Anguilla anguilla</name>
    <name type="common">European freshwater eel</name>
    <name type="synonym">Muraena anguilla</name>
    <dbReference type="NCBI Taxonomy" id="7936"/>
    <lineage>
        <taxon>Eukaryota</taxon>
        <taxon>Metazoa</taxon>
        <taxon>Chordata</taxon>
        <taxon>Craniata</taxon>
        <taxon>Vertebrata</taxon>
        <taxon>Euteleostomi</taxon>
        <taxon>Actinopterygii</taxon>
        <taxon>Neopterygii</taxon>
        <taxon>Teleostei</taxon>
        <taxon>Anguilliformes</taxon>
        <taxon>Anguillidae</taxon>
        <taxon>Anguilla</taxon>
    </lineage>
</organism>
<reference evidence="1" key="2">
    <citation type="journal article" date="2015" name="Fish Shellfish Immunol.">
        <title>Early steps in the European eel (Anguilla anguilla)-Vibrio vulnificus interaction in the gills: Role of the RtxA13 toxin.</title>
        <authorList>
            <person name="Callol A."/>
            <person name="Pajuelo D."/>
            <person name="Ebbesson L."/>
            <person name="Teles M."/>
            <person name="MacKenzie S."/>
            <person name="Amaro C."/>
        </authorList>
    </citation>
    <scope>NUCLEOTIDE SEQUENCE</scope>
</reference>
<name>A0A0E9W4J7_ANGAN</name>
<evidence type="ECO:0000313" key="1">
    <source>
        <dbReference type="EMBL" id="JAH85284.1"/>
    </source>
</evidence>
<reference evidence="1" key="1">
    <citation type="submission" date="2014-11" db="EMBL/GenBank/DDBJ databases">
        <authorList>
            <person name="Amaro Gonzalez C."/>
        </authorList>
    </citation>
    <scope>NUCLEOTIDE SEQUENCE</scope>
</reference>
<protein>
    <submittedName>
        <fullName evidence="1">Uncharacterized protein</fullName>
    </submittedName>
</protein>